<sequence>MKLRLGVIADDFTGATDIAGFLVSAGLRTVQLNQPSAEEVLRTAEISEAEAIVVGLKTRSAPSRQAVDASLEAARALRTAGAKRFVFKYCSTFDSTAQGNIGPVTDALLDDLGLDFTVVVPALPVNGRTVYRGHLFVGDDPLDESGMRHHPVTPMTDSNLVRLMSAQSRGHAIAVPYDVVRQGAEAVRSSLDDARSGGARYAVLDTLEESHLQTIGEACKDMVLVTGGSGVGGAVGRVLASDMDRSAARPAPTDSWIGTAGPGIVLSGSASEMTNRQVARYRELAPALPLDVGRIIADGPAYLEEVLAWVGGNGPSVTRLDPLVYATAGAERVRSLQREHGAERTSEAIEEFFAQIAHGVLENGYTRFVVAGGETSGAVTQALGVSAFRVGPQIAPGVPWTKSTDGRLDLALKSGNFGDEDFFSSAQNTMREGRNFHDPR</sequence>
<dbReference type="Pfam" id="PF07005">
    <property type="entry name" value="SBD_N"/>
    <property type="match status" value="1"/>
</dbReference>
<proteinExistence type="inferred from homology"/>
<dbReference type="SUPFAM" id="SSF142764">
    <property type="entry name" value="YgbK-like"/>
    <property type="match status" value="1"/>
</dbReference>
<dbReference type="InterPro" id="IPR010737">
    <property type="entry name" value="4-carb_acid_sugar_kinase_N"/>
</dbReference>
<evidence type="ECO:0000256" key="2">
    <source>
        <dbReference type="ARBA" id="ARBA00022679"/>
    </source>
</evidence>
<protein>
    <recommendedName>
        <fullName evidence="11">3-oxo-tetronate kinase</fullName>
        <ecNumber evidence="10">2.7.1.217</ecNumber>
    </recommendedName>
    <alternativeName>
        <fullName evidence="12">3-dehydrotetronate 4-kinase</fullName>
    </alternativeName>
</protein>
<dbReference type="GO" id="GO:0005524">
    <property type="term" value="F:ATP binding"/>
    <property type="evidence" value="ECO:0007669"/>
    <property type="project" value="UniProtKB-KW"/>
</dbReference>
<dbReference type="AlphaFoldDB" id="A0A7K1LHS5"/>
<name>A0A7K1LHS5_9MICC</name>
<comment type="similarity">
    <text evidence="1">Belongs to the four-carbon acid sugar kinase family.</text>
</comment>
<evidence type="ECO:0000313" key="15">
    <source>
        <dbReference type="EMBL" id="MUN54502.1"/>
    </source>
</evidence>
<keyword evidence="5" id="KW-0067">ATP-binding</keyword>
<organism evidence="15 16">
    <name type="scientific">Rothia koreensis</name>
    <dbReference type="NCBI Taxonomy" id="592378"/>
    <lineage>
        <taxon>Bacteria</taxon>
        <taxon>Bacillati</taxon>
        <taxon>Actinomycetota</taxon>
        <taxon>Actinomycetes</taxon>
        <taxon>Micrococcales</taxon>
        <taxon>Micrococcaceae</taxon>
        <taxon>Rothia</taxon>
    </lineage>
</organism>
<evidence type="ECO:0000256" key="9">
    <source>
        <dbReference type="ARBA" id="ARBA00037335"/>
    </source>
</evidence>
<evidence type="ECO:0000256" key="6">
    <source>
        <dbReference type="ARBA" id="ARBA00023277"/>
    </source>
</evidence>
<evidence type="ECO:0000259" key="14">
    <source>
        <dbReference type="Pfam" id="PF17042"/>
    </source>
</evidence>
<evidence type="ECO:0000256" key="8">
    <source>
        <dbReference type="ARBA" id="ARBA00036346"/>
    </source>
</evidence>
<keyword evidence="6" id="KW-0119">Carbohydrate metabolism</keyword>
<dbReference type="OrthoDB" id="191465at2"/>
<dbReference type="Pfam" id="PF17042">
    <property type="entry name" value="NBD_C"/>
    <property type="match status" value="1"/>
</dbReference>
<keyword evidence="3" id="KW-0547">Nucleotide-binding</keyword>
<dbReference type="Gene3D" id="3.40.50.10840">
    <property type="entry name" value="Putative sugar-binding, N-terminal domain"/>
    <property type="match status" value="1"/>
</dbReference>
<dbReference type="GO" id="GO:0016301">
    <property type="term" value="F:kinase activity"/>
    <property type="evidence" value="ECO:0007669"/>
    <property type="project" value="UniProtKB-KW"/>
</dbReference>
<evidence type="ECO:0000256" key="12">
    <source>
        <dbReference type="ARBA" id="ARBA00041377"/>
    </source>
</evidence>
<evidence type="ECO:0000256" key="1">
    <source>
        <dbReference type="ARBA" id="ARBA00005715"/>
    </source>
</evidence>
<dbReference type="EC" id="2.7.1.217" evidence="10"/>
<comment type="catalytic activity">
    <reaction evidence="8">
        <text>3-dehydro-D-erythronate + ATP = 3-dehydro-4-O-phospho-D-erythronate + ADP + H(+)</text>
        <dbReference type="Rhea" id="RHEA:52556"/>
        <dbReference type="ChEBI" id="CHEBI:15378"/>
        <dbReference type="ChEBI" id="CHEBI:30616"/>
        <dbReference type="ChEBI" id="CHEBI:57958"/>
        <dbReference type="ChEBI" id="CHEBI:136593"/>
        <dbReference type="ChEBI" id="CHEBI:456216"/>
        <dbReference type="EC" id="2.7.1.217"/>
    </reaction>
</comment>
<keyword evidence="16" id="KW-1185">Reference proteome</keyword>
<accession>A0A7K1LHS5</accession>
<dbReference type="Gene3D" id="3.40.980.20">
    <property type="entry name" value="Four-carbon acid sugar kinase, nucleotide binding domain"/>
    <property type="match status" value="1"/>
</dbReference>
<dbReference type="InterPro" id="IPR050007">
    <property type="entry name" value="OtnK"/>
</dbReference>
<gene>
    <name evidence="15" type="ORF">GMA10_04625</name>
</gene>
<reference evidence="15 16" key="1">
    <citation type="submission" date="2019-12" db="EMBL/GenBank/DDBJ databases">
        <authorList>
            <person name="Li J."/>
            <person name="Shi Y."/>
            <person name="Xu G."/>
            <person name="Xiao D."/>
            <person name="Ran X."/>
        </authorList>
    </citation>
    <scope>NUCLEOTIDE SEQUENCE [LARGE SCALE GENOMIC DNA]</scope>
    <source>
        <strain evidence="15 16">JCM 15915</strain>
    </source>
</reference>
<dbReference type="NCBIfam" id="NF043035">
    <property type="entry name" value="OxoTetrKin"/>
    <property type="match status" value="1"/>
</dbReference>
<evidence type="ECO:0000256" key="5">
    <source>
        <dbReference type="ARBA" id="ARBA00022840"/>
    </source>
</evidence>
<dbReference type="RefSeq" id="WP_129315173.1">
    <property type="nucleotide sequence ID" value="NZ_NOIQ01000004.1"/>
</dbReference>
<dbReference type="InterPro" id="IPR042213">
    <property type="entry name" value="NBD_C_sf"/>
</dbReference>
<evidence type="ECO:0000256" key="11">
    <source>
        <dbReference type="ARBA" id="ARBA00039461"/>
    </source>
</evidence>
<evidence type="ECO:0000256" key="3">
    <source>
        <dbReference type="ARBA" id="ARBA00022741"/>
    </source>
</evidence>
<evidence type="ECO:0000259" key="13">
    <source>
        <dbReference type="Pfam" id="PF07005"/>
    </source>
</evidence>
<dbReference type="Proteomes" id="UP000462152">
    <property type="component" value="Unassembled WGS sequence"/>
</dbReference>
<comment type="catalytic activity">
    <reaction evidence="7">
        <text>3-dehydro-L-erythronate + ATP = 3-dehydro-4-O-phospho-L-erythronate + ADP + H(+)</text>
        <dbReference type="Rhea" id="RHEA:52552"/>
        <dbReference type="ChEBI" id="CHEBI:15378"/>
        <dbReference type="ChEBI" id="CHEBI:30616"/>
        <dbReference type="ChEBI" id="CHEBI:136592"/>
        <dbReference type="ChEBI" id="CHEBI:136670"/>
        <dbReference type="ChEBI" id="CHEBI:456216"/>
        <dbReference type="EC" id="2.7.1.217"/>
    </reaction>
</comment>
<dbReference type="InterPro" id="IPR037051">
    <property type="entry name" value="4-carb_acid_sugar_kinase_N_sf"/>
</dbReference>
<evidence type="ECO:0000256" key="7">
    <source>
        <dbReference type="ARBA" id="ARBA00035898"/>
    </source>
</evidence>
<comment type="caution">
    <text evidence="15">The sequence shown here is derived from an EMBL/GenBank/DDBJ whole genome shotgun (WGS) entry which is preliminary data.</text>
</comment>
<evidence type="ECO:0000256" key="4">
    <source>
        <dbReference type="ARBA" id="ARBA00022777"/>
    </source>
</evidence>
<comment type="function">
    <text evidence="9">Catalyzes the ATP-dependent phosphorylation of 3-oxo-tetronate to 3-oxo-tetronate 4-phosphate.</text>
</comment>
<evidence type="ECO:0000313" key="16">
    <source>
        <dbReference type="Proteomes" id="UP000462152"/>
    </source>
</evidence>
<keyword evidence="4" id="KW-0418">Kinase</keyword>
<feature type="domain" description="Four-carbon acid sugar kinase nucleotide binding" evidence="14">
    <location>
        <begin position="265"/>
        <end position="423"/>
    </location>
</feature>
<feature type="domain" description="Four-carbon acid sugar kinase N-terminal" evidence="13">
    <location>
        <begin position="5"/>
        <end position="233"/>
    </location>
</feature>
<dbReference type="InterPro" id="IPR031475">
    <property type="entry name" value="NBD_C"/>
</dbReference>
<evidence type="ECO:0000256" key="10">
    <source>
        <dbReference type="ARBA" id="ARBA00039095"/>
    </source>
</evidence>
<keyword evidence="2" id="KW-0808">Transferase</keyword>
<dbReference type="EMBL" id="WOGT01000002">
    <property type="protein sequence ID" value="MUN54502.1"/>
    <property type="molecule type" value="Genomic_DNA"/>
</dbReference>